<keyword evidence="2" id="KW-1185">Reference proteome</keyword>
<dbReference type="EMBL" id="JAANQT010001806">
    <property type="protein sequence ID" value="KAG1303909.1"/>
    <property type="molecule type" value="Genomic_DNA"/>
</dbReference>
<accession>A0A9P7BP46</accession>
<proteinExistence type="predicted"/>
<organism evidence="1 2">
    <name type="scientific">Rhizopus oryzae</name>
    <name type="common">Mucormycosis agent</name>
    <name type="synonym">Rhizopus arrhizus var. delemar</name>
    <dbReference type="NCBI Taxonomy" id="64495"/>
    <lineage>
        <taxon>Eukaryota</taxon>
        <taxon>Fungi</taxon>
        <taxon>Fungi incertae sedis</taxon>
        <taxon>Mucoromycota</taxon>
        <taxon>Mucoromycotina</taxon>
        <taxon>Mucoromycetes</taxon>
        <taxon>Mucorales</taxon>
        <taxon>Mucorineae</taxon>
        <taxon>Rhizopodaceae</taxon>
        <taxon>Rhizopus</taxon>
    </lineage>
</organism>
<evidence type="ECO:0000313" key="2">
    <source>
        <dbReference type="Proteomes" id="UP000716291"/>
    </source>
</evidence>
<dbReference type="Proteomes" id="UP000716291">
    <property type="component" value="Unassembled WGS sequence"/>
</dbReference>
<protein>
    <submittedName>
        <fullName evidence="1">Uncharacterized protein</fullName>
    </submittedName>
</protein>
<dbReference type="OrthoDB" id="10291910at2759"/>
<gene>
    <name evidence="1" type="ORF">G6F64_009661</name>
</gene>
<dbReference type="AlphaFoldDB" id="A0A9P7BP46"/>
<name>A0A9P7BP46_RHIOR</name>
<evidence type="ECO:0000313" key="1">
    <source>
        <dbReference type="EMBL" id="KAG1303909.1"/>
    </source>
</evidence>
<comment type="caution">
    <text evidence="1">The sequence shown here is derived from an EMBL/GenBank/DDBJ whole genome shotgun (WGS) entry which is preliminary data.</text>
</comment>
<reference evidence="1" key="1">
    <citation type="journal article" date="2020" name="Microb. Genom.">
        <title>Genetic diversity of clinical and environmental Mucorales isolates obtained from an investigation of mucormycosis cases among solid organ transplant recipients.</title>
        <authorList>
            <person name="Nguyen M.H."/>
            <person name="Kaul D."/>
            <person name="Muto C."/>
            <person name="Cheng S.J."/>
            <person name="Richter R.A."/>
            <person name="Bruno V.M."/>
            <person name="Liu G."/>
            <person name="Beyhan S."/>
            <person name="Sundermann A.J."/>
            <person name="Mounaud S."/>
            <person name="Pasculle A.W."/>
            <person name="Nierman W.C."/>
            <person name="Driscoll E."/>
            <person name="Cumbie R."/>
            <person name="Clancy C.J."/>
            <person name="Dupont C.L."/>
        </authorList>
    </citation>
    <scope>NUCLEOTIDE SEQUENCE</scope>
    <source>
        <strain evidence="1">GL11</strain>
    </source>
</reference>
<sequence>MLHQPEKIDLLQDLQQTETWDAVVQAFVIIDSQENLLNYYAAYQALIKEKERLVKKKKDMLKKFVKEINTWSHMRFVQPKNNRRSTQGYFTAKYTQLKALMPNNQICRTILNKMKKEDTWANHMSKSEVALSRGGRICNTRTNF</sequence>